<name>A0AC34R6P2_9BILA</name>
<reference evidence="2" key="1">
    <citation type="submission" date="2022-11" db="UniProtKB">
        <authorList>
            <consortium name="WormBaseParasite"/>
        </authorList>
    </citation>
    <scope>IDENTIFICATION</scope>
</reference>
<accession>A0AC34R6P2</accession>
<dbReference type="Proteomes" id="UP000887576">
    <property type="component" value="Unplaced"/>
</dbReference>
<sequence>MNKQFELSKKSILKIKSEKNRLMNPVHLSPELYADVLNEIPEKFVKFDHLFLIGKEAEITVTQILRNGFKVKFCGSRIYFENVKR</sequence>
<organism evidence="1 2">
    <name type="scientific">Panagrolaimus sp. JU765</name>
    <dbReference type="NCBI Taxonomy" id="591449"/>
    <lineage>
        <taxon>Eukaryota</taxon>
        <taxon>Metazoa</taxon>
        <taxon>Ecdysozoa</taxon>
        <taxon>Nematoda</taxon>
        <taxon>Chromadorea</taxon>
        <taxon>Rhabditida</taxon>
        <taxon>Tylenchina</taxon>
        <taxon>Panagrolaimomorpha</taxon>
        <taxon>Panagrolaimoidea</taxon>
        <taxon>Panagrolaimidae</taxon>
        <taxon>Panagrolaimus</taxon>
    </lineage>
</organism>
<evidence type="ECO:0000313" key="1">
    <source>
        <dbReference type="Proteomes" id="UP000887576"/>
    </source>
</evidence>
<proteinExistence type="predicted"/>
<dbReference type="WBParaSite" id="JU765_v2.g4045.t1">
    <property type="protein sequence ID" value="JU765_v2.g4045.t1"/>
    <property type="gene ID" value="JU765_v2.g4045"/>
</dbReference>
<evidence type="ECO:0000313" key="2">
    <source>
        <dbReference type="WBParaSite" id="JU765_v2.g4045.t1"/>
    </source>
</evidence>
<protein>
    <submittedName>
        <fullName evidence="2">Uncharacterized protein</fullName>
    </submittedName>
</protein>